<sequence>MNIRTLIPFCLAGLVLTGCGGSSSYEDIDAYMAEIKSRPVGQIPPIPPFKAYKAFNYSASGLRSPFIKPVEAKQIARLSGNAAVKPDFNRKQEFLEQFSLDSLRMVGSLELDGVRWALVKDSENSVHRVRSGHYLGRNHGRVIETTETSLLIIEIVSDGGDGWIERPRTLEIKTSDG</sequence>
<dbReference type="PIRSF" id="PIRSF016481">
    <property type="entry name" value="Pilus_assembly_PilP"/>
    <property type="match status" value="1"/>
</dbReference>
<organism evidence="1 2">
    <name type="scientific">Litorivivens lipolytica</name>
    <dbReference type="NCBI Taxonomy" id="1524264"/>
    <lineage>
        <taxon>Bacteria</taxon>
        <taxon>Pseudomonadati</taxon>
        <taxon>Pseudomonadota</taxon>
        <taxon>Gammaproteobacteria</taxon>
        <taxon>Litorivivens</taxon>
    </lineage>
</organism>
<dbReference type="AlphaFoldDB" id="A0A7W4W6G4"/>
<evidence type="ECO:0000313" key="1">
    <source>
        <dbReference type="EMBL" id="MBB3047774.1"/>
    </source>
</evidence>
<name>A0A7W4W6G4_9GAMM</name>
<comment type="caution">
    <text evidence="1">The sequence shown here is derived from an EMBL/GenBank/DDBJ whole genome shotgun (WGS) entry which is preliminary data.</text>
</comment>
<dbReference type="InterPro" id="IPR007446">
    <property type="entry name" value="PilP"/>
</dbReference>
<dbReference type="EMBL" id="JACHWY010000002">
    <property type="protein sequence ID" value="MBB3047774.1"/>
    <property type="molecule type" value="Genomic_DNA"/>
</dbReference>
<evidence type="ECO:0000313" key="2">
    <source>
        <dbReference type="Proteomes" id="UP000537130"/>
    </source>
</evidence>
<dbReference type="Pfam" id="PF04351">
    <property type="entry name" value="PilP"/>
    <property type="match status" value="1"/>
</dbReference>
<dbReference type="RefSeq" id="WP_183410532.1">
    <property type="nucleotide sequence ID" value="NZ_JACHWY010000002.1"/>
</dbReference>
<dbReference type="PROSITE" id="PS51257">
    <property type="entry name" value="PROKAR_LIPOPROTEIN"/>
    <property type="match status" value="1"/>
</dbReference>
<keyword evidence="2" id="KW-1185">Reference proteome</keyword>
<dbReference type="Proteomes" id="UP000537130">
    <property type="component" value="Unassembled WGS sequence"/>
</dbReference>
<reference evidence="1 2" key="1">
    <citation type="submission" date="2020-08" db="EMBL/GenBank/DDBJ databases">
        <title>Genomic Encyclopedia of Type Strains, Phase III (KMG-III): the genomes of soil and plant-associated and newly described type strains.</title>
        <authorList>
            <person name="Whitman W."/>
        </authorList>
    </citation>
    <scope>NUCLEOTIDE SEQUENCE [LARGE SCALE GENOMIC DNA]</scope>
    <source>
        <strain evidence="1 2">CECT 8654</strain>
    </source>
</reference>
<proteinExistence type="predicted"/>
<dbReference type="Gene3D" id="2.30.30.830">
    <property type="match status" value="1"/>
</dbReference>
<gene>
    <name evidence="1" type="ORF">FHR99_002040</name>
</gene>
<protein>
    <submittedName>
        <fullName evidence="1">Type IV pilus assembly protein PilP</fullName>
    </submittedName>
</protein>
<accession>A0A7W4W6G4</accession>